<evidence type="ECO:0000313" key="3">
    <source>
        <dbReference type="EMBL" id="TDP74511.1"/>
    </source>
</evidence>
<accession>A0A4R6QT35</accession>
<dbReference type="Gene3D" id="2.60.120.260">
    <property type="entry name" value="Galactose-binding domain-like"/>
    <property type="match status" value="1"/>
</dbReference>
<evidence type="ECO:0000259" key="2">
    <source>
        <dbReference type="Pfam" id="PF07589"/>
    </source>
</evidence>
<sequence length="213" mass="22418">MLLRATALLTFAAAAGVLPVQAANLIVNPGNEEAMVAGEIPGWVEVIGTGWTQRSLDPVAFEGAHYFFAGAGSTATLRQFIDVSSFATSIDGGLATVAFSGRVRSWPQTPVDTSSITISFLDAVGTVLGSHTIGPYSDTTQWQLVSADMAAPTSMRAVQLDLIATRFGGTNNDGYFDDLSLEVMAVPEPSSAALLAAGVTALLWRRRIRRQGI</sequence>
<dbReference type="OrthoDB" id="345880at2"/>
<dbReference type="RefSeq" id="WP_133699129.1">
    <property type="nucleotide sequence ID" value="NZ_SNXS01000001.1"/>
</dbReference>
<keyword evidence="4" id="KW-1185">Reference proteome</keyword>
<feature type="domain" description="Ice-binding protein C-terminal" evidence="2">
    <location>
        <begin position="185"/>
        <end position="207"/>
    </location>
</feature>
<dbReference type="InterPro" id="IPR013424">
    <property type="entry name" value="Ice-binding_C"/>
</dbReference>
<dbReference type="InParanoid" id="A0A4R6QT35"/>
<dbReference type="AlphaFoldDB" id="A0A4R6QT35"/>
<organism evidence="3 4">
    <name type="scientific">Roseateles toxinivorans</name>
    <dbReference type="NCBI Taxonomy" id="270368"/>
    <lineage>
        <taxon>Bacteria</taxon>
        <taxon>Pseudomonadati</taxon>
        <taxon>Pseudomonadota</taxon>
        <taxon>Betaproteobacteria</taxon>
        <taxon>Burkholderiales</taxon>
        <taxon>Sphaerotilaceae</taxon>
        <taxon>Roseateles</taxon>
    </lineage>
</organism>
<evidence type="ECO:0000256" key="1">
    <source>
        <dbReference type="SAM" id="SignalP"/>
    </source>
</evidence>
<keyword evidence="1" id="KW-0732">Signal</keyword>
<evidence type="ECO:0000313" key="4">
    <source>
        <dbReference type="Proteomes" id="UP000295361"/>
    </source>
</evidence>
<proteinExistence type="predicted"/>
<dbReference type="Proteomes" id="UP000295361">
    <property type="component" value="Unassembled WGS sequence"/>
</dbReference>
<dbReference type="NCBIfam" id="TIGR02595">
    <property type="entry name" value="PEP_CTERM"/>
    <property type="match status" value="1"/>
</dbReference>
<comment type="caution">
    <text evidence="3">The sequence shown here is derived from an EMBL/GenBank/DDBJ whole genome shotgun (WGS) entry which is preliminary data.</text>
</comment>
<dbReference type="Pfam" id="PF07589">
    <property type="entry name" value="PEP-CTERM"/>
    <property type="match status" value="1"/>
</dbReference>
<gene>
    <name evidence="3" type="ORF">DES47_101572</name>
</gene>
<feature type="signal peptide" evidence="1">
    <location>
        <begin position="1"/>
        <end position="22"/>
    </location>
</feature>
<reference evidence="3 4" key="1">
    <citation type="submission" date="2019-03" db="EMBL/GenBank/DDBJ databases">
        <title>Genomic Encyclopedia of Type Strains, Phase IV (KMG-IV): sequencing the most valuable type-strain genomes for metagenomic binning, comparative biology and taxonomic classification.</title>
        <authorList>
            <person name="Goeker M."/>
        </authorList>
    </citation>
    <scope>NUCLEOTIDE SEQUENCE [LARGE SCALE GENOMIC DNA]</scope>
    <source>
        <strain evidence="3 4">DSM 16998</strain>
    </source>
</reference>
<feature type="chain" id="PRO_5020780666" evidence="1">
    <location>
        <begin position="23"/>
        <end position="213"/>
    </location>
</feature>
<dbReference type="EMBL" id="SNXS01000001">
    <property type="protein sequence ID" value="TDP74511.1"/>
    <property type="molecule type" value="Genomic_DNA"/>
</dbReference>
<protein>
    <submittedName>
        <fullName evidence="3">Putative secreted protein with PEP-CTERM sorting signal</fullName>
    </submittedName>
</protein>
<name>A0A4R6QT35_9BURK</name>